<reference evidence="1 2" key="1">
    <citation type="submission" date="2016-10" db="EMBL/GenBank/DDBJ databases">
        <authorList>
            <person name="de Groot N.N."/>
        </authorList>
    </citation>
    <scope>NUCLEOTIDE SEQUENCE [LARGE SCALE GENOMIC DNA]</scope>
    <source>
        <strain evidence="1 2">Vu-144</strain>
    </source>
</reference>
<proteinExistence type="predicted"/>
<keyword evidence="2" id="KW-1185">Reference proteome</keyword>
<dbReference type="Proteomes" id="UP000199041">
    <property type="component" value="Unassembled WGS sequence"/>
</dbReference>
<dbReference type="EMBL" id="FNQY01000013">
    <property type="protein sequence ID" value="SEA31032.1"/>
    <property type="molecule type" value="Genomic_DNA"/>
</dbReference>
<organism evidence="1 2">
    <name type="scientific">Arachidicoccus rhizosphaerae</name>
    <dbReference type="NCBI Taxonomy" id="551991"/>
    <lineage>
        <taxon>Bacteria</taxon>
        <taxon>Pseudomonadati</taxon>
        <taxon>Bacteroidota</taxon>
        <taxon>Chitinophagia</taxon>
        <taxon>Chitinophagales</taxon>
        <taxon>Chitinophagaceae</taxon>
        <taxon>Arachidicoccus</taxon>
    </lineage>
</organism>
<dbReference type="RefSeq" id="WP_170831228.1">
    <property type="nucleotide sequence ID" value="NZ_FNQY01000013.1"/>
</dbReference>
<accession>A0A1H4A614</accession>
<sequence>MSNIIGRKEELFELNRALESKEAELIAIYGNIKYTDFISTTEKIKKYI</sequence>
<evidence type="ECO:0000313" key="1">
    <source>
        <dbReference type="EMBL" id="SEA31032.1"/>
    </source>
</evidence>
<dbReference type="AlphaFoldDB" id="A0A1H4A614"/>
<name>A0A1H4A614_9BACT</name>
<protein>
    <submittedName>
        <fullName evidence="1">Uncharacterized protein</fullName>
    </submittedName>
</protein>
<evidence type="ECO:0000313" key="2">
    <source>
        <dbReference type="Proteomes" id="UP000199041"/>
    </source>
</evidence>
<gene>
    <name evidence="1" type="ORF">SAMN05192529_11364</name>
</gene>